<reference evidence="1 2" key="1">
    <citation type="submission" date="2023-03" db="EMBL/GenBank/DDBJ databases">
        <title>Genome insight into feeding habits of ladybird beetles.</title>
        <authorList>
            <person name="Li H.-S."/>
            <person name="Huang Y.-H."/>
            <person name="Pang H."/>
        </authorList>
    </citation>
    <scope>NUCLEOTIDE SEQUENCE [LARGE SCALE GENOMIC DNA]</scope>
    <source>
        <strain evidence="1">SYSU_2023b</strain>
        <tissue evidence="1">Whole body</tissue>
    </source>
</reference>
<comment type="caution">
    <text evidence="1">The sequence shown here is derived from an EMBL/GenBank/DDBJ whole genome shotgun (WGS) entry which is preliminary data.</text>
</comment>
<evidence type="ECO:0000313" key="1">
    <source>
        <dbReference type="EMBL" id="KAK9870291.1"/>
    </source>
</evidence>
<accession>A0AAW1TQ85</accession>
<dbReference type="Proteomes" id="UP001431783">
    <property type="component" value="Unassembled WGS sequence"/>
</dbReference>
<evidence type="ECO:0000313" key="2">
    <source>
        <dbReference type="Proteomes" id="UP001431783"/>
    </source>
</evidence>
<keyword evidence="2" id="KW-1185">Reference proteome</keyword>
<dbReference type="AlphaFoldDB" id="A0AAW1TQ85"/>
<organism evidence="1 2">
    <name type="scientific">Henosepilachna vigintioctopunctata</name>
    <dbReference type="NCBI Taxonomy" id="420089"/>
    <lineage>
        <taxon>Eukaryota</taxon>
        <taxon>Metazoa</taxon>
        <taxon>Ecdysozoa</taxon>
        <taxon>Arthropoda</taxon>
        <taxon>Hexapoda</taxon>
        <taxon>Insecta</taxon>
        <taxon>Pterygota</taxon>
        <taxon>Neoptera</taxon>
        <taxon>Endopterygota</taxon>
        <taxon>Coleoptera</taxon>
        <taxon>Polyphaga</taxon>
        <taxon>Cucujiformia</taxon>
        <taxon>Coccinelloidea</taxon>
        <taxon>Coccinellidae</taxon>
        <taxon>Epilachninae</taxon>
        <taxon>Epilachnini</taxon>
        <taxon>Henosepilachna</taxon>
    </lineage>
</organism>
<proteinExistence type="predicted"/>
<protein>
    <submittedName>
        <fullName evidence="1">Uncharacterized protein</fullName>
    </submittedName>
</protein>
<name>A0AAW1TQ85_9CUCU</name>
<sequence>MGKDGEQTNNCPDLSPTTEASKLLEQALMQMDGIISASVALAAEWRQAHAASSLLSLSVPATFGDCGEQRPFPSRKTGSISEDGVPPLNRCDGGRCFYERSKINTCESSDKCLRCTVRYFGNSGNLYSVDFIEFVKISLYIQYGSFEVQFFNEVTSGIDLFPFTSRRVSV</sequence>
<gene>
    <name evidence="1" type="ORF">WA026_006378</name>
</gene>
<dbReference type="EMBL" id="JARQZJ010000002">
    <property type="protein sequence ID" value="KAK9870291.1"/>
    <property type="molecule type" value="Genomic_DNA"/>
</dbReference>